<reference evidence="4 5" key="1">
    <citation type="submission" date="2014-06" db="EMBL/GenBank/DDBJ databases">
        <title>Draft genome sequence of iron oxidizing acidophile Leptospirillum ferriphilum DSM14647.</title>
        <authorList>
            <person name="Cardenas J.P."/>
            <person name="Lazcano M."/>
            <person name="Ossandon F.J."/>
            <person name="Corbett M."/>
            <person name="Holmes D.S."/>
            <person name="Watkin E."/>
        </authorList>
    </citation>
    <scope>NUCLEOTIDE SEQUENCE [LARGE SCALE GENOMIC DNA]</scope>
    <source>
        <strain evidence="4 5">DSM 14647</strain>
    </source>
</reference>
<dbReference type="OrthoDB" id="9793443at2"/>
<dbReference type="RefSeq" id="WP_036082828.1">
    <property type="nucleotide sequence ID" value="NZ_JBPKCJ010000005.1"/>
</dbReference>
<proteinExistence type="predicted"/>
<dbReference type="Proteomes" id="UP000029452">
    <property type="component" value="Unassembled WGS sequence"/>
</dbReference>
<keyword evidence="2" id="KW-0812">Transmembrane</keyword>
<evidence type="ECO:0000256" key="1">
    <source>
        <dbReference type="PROSITE-ProRule" id="PRU00473"/>
    </source>
</evidence>
<sequence length="238" mass="27297">MFKRGKGHGPEDQEDHWIPLSDLMTGLMMIFLLVAVSYMTDMELANYRIKRIAVRYNEVHDALYRDLEKEFKNDLPRWGAEIHRDLSIRFREPDVLFATGSDALKPRFQAILNDFFPRYVAILSSPKYRKSISEIRIEGHTSSFWNRSVSASSDDAYFRNMALSQARTRTTLAYVLGLPSVSGKKGWLKGLLTANGLSSSRLIYDKNGEEDPALSQRVEFRVRTDAASRIARILEVSR</sequence>
<gene>
    <name evidence="4" type="ORF">LptCag_0203</name>
</gene>
<name>A0A094WAT4_9BACT</name>
<evidence type="ECO:0000313" key="5">
    <source>
        <dbReference type="Proteomes" id="UP000029452"/>
    </source>
</evidence>
<accession>A0A094WAT4</accession>
<dbReference type="PROSITE" id="PS51123">
    <property type="entry name" value="OMPA_2"/>
    <property type="match status" value="1"/>
</dbReference>
<comment type="caution">
    <text evidence="4">The sequence shown here is derived from an EMBL/GenBank/DDBJ whole genome shotgun (WGS) entry which is preliminary data.</text>
</comment>
<feature type="domain" description="OmpA-like" evidence="3">
    <location>
        <begin position="84"/>
        <end position="226"/>
    </location>
</feature>
<protein>
    <recommendedName>
        <fullName evidence="3">OmpA-like domain-containing protein</fullName>
    </recommendedName>
</protein>
<evidence type="ECO:0000313" key="4">
    <source>
        <dbReference type="EMBL" id="KGA93590.1"/>
    </source>
</evidence>
<dbReference type="SUPFAM" id="SSF103088">
    <property type="entry name" value="OmpA-like"/>
    <property type="match status" value="1"/>
</dbReference>
<evidence type="ECO:0000259" key="3">
    <source>
        <dbReference type="PROSITE" id="PS51123"/>
    </source>
</evidence>
<dbReference type="InterPro" id="IPR036737">
    <property type="entry name" value="OmpA-like_sf"/>
</dbReference>
<dbReference type="EMBL" id="JPGK01000006">
    <property type="protein sequence ID" value="KGA93590.1"/>
    <property type="molecule type" value="Genomic_DNA"/>
</dbReference>
<dbReference type="PATRIC" id="fig|178606.4.peg.1801"/>
<dbReference type="Gene3D" id="3.30.1330.60">
    <property type="entry name" value="OmpA-like domain"/>
    <property type="match status" value="1"/>
</dbReference>
<organism evidence="4 5">
    <name type="scientific">Leptospirillum ferriphilum</name>
    <dbReference type="NCBI Taxonomy" id="178606"/>
    <lineage>
        <taxon>Bacteria</taxon>
        <taxon>Pseudomonadati</taxon>
        <taxon>Nitrospirota</taxon>
        <taxon>Nitrospiria</taxon>
        <taxon>Nitrospirales</taxon>
        <taxon>Nitrospiraceae</taxon>
        <taxon>Leptospirillum</taxon>
    </lineage>
</organism>
<dbReference type="InterPro" id="IPR006665">
    <property type="entry name" value="OmpA-like"/>
</dbReference>
<keyword evidence="1 2" id="KW-0472">Membrane</keyword>
<feature type="transmembrane region" description="Helical" evidence="2">
    <location>
        <begin position="20"/>
        <end position="40"/>
    </location>
</feature>
<dbReference type="GO" id="GO:0016020">
    <property type="term" value="C:membrane"/>
    <property type="evidence" value="ECO:0007669"/>
    <property type="project" value="UniProtKB-UniRule"/>
</dbReference>
<keyword evidence="2" id="KW-1133">Transmembrane helix</keyword>
<dbReference type="AlphaFoldDB" id="A0A094WAT4"/>
<evidence type="ECO:0000256" key="2">
    <source>
        <dbReference type="SAM" id="Phobius"/>
    </source>
</evidence>